<dbReference type="Proteomes" id="UP000419743">
    <property type="component" value="Unassembled WGS sequence"/>
</dbReference>
<evidence type="ECO:0000259" key="8">
    <source>
        <dbReference type="PROSITE" id="PS50850"/>
    </source>
</evidence>
<evidence type="ECO:0000256" key="3">
    <source>
        <dbReference type="ARBA" id="ARBA00022475"/>
    </source>
</evidence>
<accession>A0A7M4DGI4</accession>
<evidence type="ECO:0000256" key="1">
    <source>
        <dbReference type="ARBA" id="ARBA00004651"/>
    </source>
</evidence>
<sequence>MDNPGAKRLTPAVQRPRNPMIATLLNLRGNGRAAVYTEPLWGLSMMLVLPYASVFMLALGVNDAQIGLLATISILSQVVFGLLSGVITDKLGRRRTTALFDIIAWAIPCLIWAFAQDFWWFLIASVINGVWQVTQNSWDCLLVEDVDRSEIPKVYSLVKVAGEFSALFAPIAALLVSNLGLELAVRILYLNAFVIISVKVWLLYRYTTETATGLVRMEQTRGISIWTSLWEYRTVLGLIVRSKGTIFSLVIAALVAAVALVNGVFWQVVVNQRLGVPDALLPFFPMVRSLLSVLFFFTIIPRLTHASALKVPTLIGFSVYLAGQLLLVSIPAPDGAATASTYLMLAVCLLLDAFGAGILFMLSESLVALHVDRNERSRVMAIQRTTVMLATAPFGWISGWLSGMDRSWPFLLTSVLLVLGLVVTARFWTTTHEETHAVEA</sequence>
<dbReference type="InterPro" id="IPR050171">
    <property type="entry name" value="MFS_Transporters"/>
</dbReference>
<gene>
    <name evidence="9" type="ORF">HALOF300_01231</name>
</gene>
<keyword evidence="6 7" id="KW-0472">Membrane</keyword>
<reference evidence="9 10" key="1">
    <citation type="submission" date="2019-11" db="EMBL/GenBank/DDBJ databases">
        <authorList>
            <person name="Criscuolo A."/>
        </authorList>
    </citation>
    <scope>NUCLEOTIDE SEQUENCE [LARGE SCALE GENOMIC DNA]</scope>
    <source>
        <strain evidence="9">CIP111667</strain>
    </source>
</reference>
<evidence type="ECO:0000256" key="5">
    <source>
        <dbReference type="ARBA" id="ARBA00022989"/>
    </source>
</evidence>
<name>A0A7M4DGI4_9MICO</name>
<feature type="transmembrane region" description="Helical" evidence="7">
    <location>
        <begin position="342"/>
        <end position="369"/>
    </location>
</feature>
<keyword evidence="4 7" id="KW-0812">Transmembrane</keyword>
<feature type="transmembrane region" description="Helical" evidence="7">
    <location>
        <begin position="154"/>
        <end position="176"/>
    </location>
</feature>
<dbReference type="Gene3D" id="1.20.1250.20">
    <property type="entry name" value="MFS general substrate transporter like domains"/>
    <property type="match status" value="1"/>
</dbReference>
<keyword evidence="5 7" id="KW-1133">Transmembrane helix</keyword>
<dbReference type="PROSITE" id="PS50850">
    <property type="entry name" value="MFS"/>
    <property type="match status" value="1"/>
</dbReference>
<keyword evidence="2" id="KW-0813">Transport</keyword>
<comment type="subcellular location">
    <subcellularLocation>
        <location evidence="1">Cell membrane</location>
        <topology evidence="1">Multi-pass membrane protein</topology>
    </subcellularLocation>
</comment>
<feature type="transmembrane region" description="Helical" evidence="7">
    <location>
        <begin position="407"/>
        <end position="428"/>
    </location>
</feature>
<keyword evidence="3" id="KW-1003">Cell membrane</keyword>
<feature type="transmembrane region" description="Helical" evidence="7">
    <location>
        <begin position="311"/>
        <end position="330"/>
    </location>
</feature>
<dbReference type="GO" id="GO:0022857">
    <property type="term" value="F:transmembrane transporter activity"/>
    <property type="evidence" value="ECO:0007669"/>
    <property type="project" value="InterPro"/>
</dbReference>
<feature type="transmembrane region" description="Helical" evidence="7">
    <location>
        <begin position="183"/>
        <end position="203"/>
    </location>
</feature>
<dbReference type="GO" id="GO:0005886">
    <property type="term" value="C:plasma membrane"/>
    <property type="evidence" value="ECO:0007669"/>
    <property type="project" value="UniProtKB-SubCell"/>
</dbReference>
<evidence type="ECO:0000256" key="6">
    <source>
        <dbReference type="ARBA" id="ARBA00023136"/>
    </source>
</evidence>
<feature type="transmembrane region" description="Helical" evidence="7">
    <location>
        <begin position="40"/>
        <end position="60"/>
    </location>
</feature>
<keyword evidence="10" id="KW-1185">Reference proteome</keyword>
<protein>
    <submittedName>
        <fullName evidence="9">Major Facilitator Superfamily protein</fullName>
    </submittedName>
</protein>
<comment type="caution">
    <text evidence="9">The sequence shown here is derived from an EMBL/GenBank/DDBJ whole genome shotgun (WGS) entry which is preliminary data.</text>
</comment>
<dbReference type="Pfam" id="PF07690">
    <property type="entry name" value="MFS_1"/>
    <property type="match status" value="1"/>
</dbReference>
<evidence type="ECO:0000313" key="9">
    <source>
        <dbReference type="EMBL" id="VZO36027.1"/>
    </source>
</evidence>
<evidence type="ECO:0000313" key="10">
    <source>
        <dbReference type="Proteomes" id="UP000419743"/>
    </source>
</evidence>
<feature type="transmembrane region" description="Helical" evidence="7">
    <location>
        <begin position="98"/>
        <end position="115"/>
    </location>
</feature>
<feature type="transmembrane region" description="Helical" evidence="7">
    <location>
        <begin position="247"/>
        <end position="268"/>
    </location>
</feature>
<evidence type="ECO:0000256" key="4">
    <source>
        <dbReference type="ARBA" id="ARBA00022692"/>
    </source>
</evidence>
<dbReference type="EMBL" id="CACRYJ010000017">
    <property type="protein sequence ID" value="VZO36027.1"/>
    <property type="molecule type" value="Genomic_DNA"/>
</dbReference>
<dbReference type="InterPro" id="IPR036259">
    <property type="entry name" value="MFS_trans_sf"/>
</dbReference>
<dbReference type="PANTHER" id="PTHR23517">
    <property type="entry name" value="RESISTANCE PROTEIN MDTM, PUTATIVE-RELATED-RELATED"/>
    <property type="match status" value="1"/>
</dbReference>
<organism evidence="9 10">
    <name type="scientific">Occultella aeris</name>
    <dbReference type="NCBI Taxonomy" id="2761496"/>
    <lineage>
        <taxon>Bacteria</taxon>
        <taxon>Bacillati</taxon>
        <taxon>Actinomycetota</taxon>
        <taxon>Actinomycetes</taxon>
        <taxon>Micrococcales</taxon>
        <taxon>Ruaniaceae</taxon>
        <taxon>Occultella</taxon>
    </lineage>
</organism>
<feature type="transmembrane region" description="Helical" evidence="7">
    <location>
        <begin position="280"/>
        <end position="299"/>
    </location>
</feature>
<dbReference type="SUPFAM" id="SSF103473">
    <property type="entry name" value="MFS general substrate transporter"/>
    <property type="match status" value="1"/>
</dbReference>
<dbReference type="AlphaFoldDB" id="A0A7M4DGI4"/>
<feature type="transmembrane region" description="Helical" evidence="7">
    <location>
        <begin position="381"/>
        <end position="401"/>
    </location>
</feature>
<proteinExistence type="predicted"/>
<evidence type="ECO:0000256" key="7">
    <source>
        <dbReference type="SAM" id="Phobius"/>
    </source>
</evidence>
<feature type="transmembrane region" description="Helical" evidence="7">
    <location>
        <begin position="66"/>
        <end position="86"/>
    </location>
</feature>
<evidence type="ECO:0000256" key="2">
    <source>
        <dbReference type="ARBA" id="ARBA00022448"/>
    </source>
</evidence>
<dbReference type="InterPro" id="IPR020846">
    <property type="entry name" value="MFS_dom"/>
</dbReference>
<dbReference type="InterPro" id="IPR011701">
    <property type="entry name" value="MFS"/>
</dbReference>
<feature type="domain" description="Major facilitator superfamily (MFS) profile" evidence="8">
    <location>
        <begin position="30"/>
        <end position="432"/>
    </location>
</feature>